<accession>A0A4R1PZ24</accession>
<dbReference type="InterPro" id="IPR029044">
    <property type="entry name" value="Nucleotide-diphossugar_trans"/>
</dbReference>
<dbReference type="InterPro" id="IPR011990">
    <property type="entry name" value="TPR-like_helical_dom_sf"/>
</dbReference>
<sequence>MIAKDEESNLTRCLASVKDAVDEIIIVDTGSTDLTTQVAKDAGAIVVSFLWQDDFSAARNASLELATGDWILFLDADEALEPESVQILRQVVEGEEEGYFIKIINLIGSEGSIETSPDLVFRLFRNKPVYRFRGAIHEQIVDVILENNHQARFQIAEGVAIRHYGYLNQQIIEKDKKNRNLTIIKKELDNAPDNHMLRYHYGIELYRSDRFAEAAEELIKAANNTDPKTVYYPKLLRYIALAHYSAQKYDWALEAIHLALQFFPDYADLYYYGGLIYLEQKNYAAAYEWFYRAISMPEQPAYYAPFSGSRGFRAYYQLGQLAETFGNEEDALRFYLLSLRDNSEFTIALYAVVRLLNPRSNPEYTKESMEKLCDFCTPESQRLIGTIYFTEGAYRLAYEYLEKIAASSLDAYTSILKAICLIQQKRTIEALYLLEEITPGQPYFPLAMLNKILCFWFENNRTKVRELCDEFLAMGLSSDTGAVVAMLKDSLYKQNSQPPAILGAEGIALIKDILIRTLDLGYVPLAESLLARLDKHCLQQNALELARIFNHFDQLALALTYTEAALEENVDSAGAWCQMAEIAAKQARREEACLCYRRALSIEPCQPQYYVKLIKLLKLMRQELLAEAAVKYPNIPIFHQLLEEEKNL</sequence>
<dbReference type="Proteomes" id="UP000295063">
    <property type="component" value="Unassembled WGS sequence"/>
</dbReference>
<dbReference type="InterPro" id="IPR019734">
    <property type="entry name" value="TPR_rpt"/>
</dbReference>
<evidence type="ECO:0000259" key="2">
    <source>
        <dbReference type="Pfam" id="PF00535"/>
    </source>
</evidence>
<evidence type="ECO:0000313" key="3">
    <source>
        <dbReference type="EMBL" id="TCL38121.1"/>
    </source>
</evidence>
<dbReference type="SUPFAM" id="SSF53448">
    <property type="entry name" value="Nucleotide-diphospho-sugar transferases"/>
    <property type="match status" value="1"/>
</dbReference>
<dbReference type="Pfam" id="PF13181">
    <property type="entry name" value="TPR_8"/>
    <property type="match status" value="2"/>
</dbReference>
<feature type="repeat" description="TPR" evidence="1">
    <location>
        <begin position="573"/>
        <end position="606"/>
    </location>
</feature>
<keyword evidence="4" id="KW-1185">Reference proteome</keyword>
<evidence type="ECO:0000256" key="1">
    <source>
        <dbReference type="PROSITE-ProRule" id="PRU00339"/>
    </source>
</evidence>
<keyword evidence="1" id="KW-0802">TPR repeat</keyword>
<protein>
    <submittedName>
        <fullName evidence="3">Glycosyltransferase involved in cell wall biosynthesis</fullName>
    </submittedName>
</protein>
<dbReference type="Gene3D" id="1.25.40.10">
    <property type="entry name" value="Tetratricopeptide repeat domain"/>
    <property type="match status" value="3"/>
</dbReference>
<dbReference type="PROSITE" id="PS50005">
    <property type="entry name" value="TPR"/>
    <property type="match status" value="2"/>
</dbReference>
<organism evidence="3 4">
    <name type="scientific">Anaerospora hongkongensis</name>
    <dbReference type="NCBI Taxonomy" id="244830"/>
    <lineage>
        <taxon>Bacteria</taxon>
        <taxon>Bacillati</taxon>
        <taxon>Bacillota</taxon>
        <taxon>Negativicutes</taxon>
        <taxon>Selenomonadales</taxon>
        <taxon>Sporomusaceae</taxon>
        <taxon>Anaerospora</taxon>
    </lineage>
</organism>
<comment type="caution">
    <text evidence="3">The sequence shown here is derived from an EMBL/GenBank/DDBJ whole genome shotgun (WGS) entry which is preliminary data.</text>
</comment>
<dbReference type="AlphaFoldDB" id="A0A4R1PZ24"/>
<dbReference type="PANTHER" id="PTHR43630">
    <property type="entry name" value="POLY-BETA-1,6-N-ACETYL-D-GLUCOSAMINE SYNTHASE"/>
    <property type="match status" value="1"/>
</dbReference>
<proteinExistence type="predicted"/>
<keyword evidence="3" id="KW-0808">Transferase</keyword>
<dbReference type="SMART" id="SM00028">
    <property type="entry name" value="TPR"/>
    <property type="match status" value="5"/>
</dbReference>
<feature type="domain" description="Glycosyltransferase 2-like" evidence="2">
    <location>
        <begin position="1"/>
        <end position="112"/>
    </location>
</feature>
<dbReference type="InterPro" id="IPR001173">
    <property type="entry name" value="Glyco_trans_2-like"/>
</dbReference>
<dbReference type="SUPFAM" id="SSF48452">
    <property type="entry name" value="TPR-like"/>
    <property type="match status" value="2"/>
</dbReference>
<dbReference type="PANTHER" id="PTHR43630:SF2">
    <property type="entry name" value="GLYCOSYLTRANSFERASE"/>
    <property type="match status" value="1"/>
</dbReference>
<reference evidence="3 4" key="1">
    <citation type="submission" date="2019-03" db="EMBL/GenBank/DDBJ databases">
        <title>Genomic Encyclopedia of Type Strains, Phase IV (KMG-IV): sequencing the most valuable type-strain genomes for metagenomic binning, comparative biology and taxonomic classification.</title>
        <authorList>
            <person name="Goeker M."/>
        </authorList>
    </citation>
    <scope>NUCLEOTIDE SEQUENCE [LARGE SCALE GENOMIC DNA]</scope>
    <source>
        <strain evidence="3 4">DSM 15969</strain>
    </source>
</reference>
<dbReference type="GO" id="GO:0016740">
    <property type="term" value="F:transferase activity"/>
    <property type="evidence" value="ECO:0007669"/>
    <property type="project" value="UniProtKB-KW"/>
</dbReference>
<gene>
    <name evidence="3" type="ORF">EV210_10487</name>
</gene>
<evidence type="ECO:0000313" key="4">
    <source>
        <dbReference type="Proteomes" id="UP000295063"/>
    </source>
</evidence>
<dbReference type="EMBL" id="SLUI01000004">
    <property type="protein sequence ID" value="TCL38121.1"/>
    <property type="molecule type" value="Genomic_DNA"/>
</dbReference>
<dbReference type="Gene3D" id="3.90.550.10">
    <property type="entry name" value="Spore Coat Polysaccharide Biosynthesis Protein SpsA, Chain A"/>
    <property type="match status" value="1"/>
</dbReference>
<dbReference type="Pfam" id="PF00535">
    <property type="entry name" value="Glycos_transf_2"/>
    <property type="match status" value="1"/>
</dbReference>
<feature type="repeat" description="TPR" evidence="1">
    <location>
        <begin position="267"/>
        <end position="300"/>
    </location>
</feature>
<dbReference type="CDD" id="cd02511">
    <property type="entry name" value="Beta4Glucosyltransferase"/>
    <property type="match status" value="1"/>
</dbReference>
<name>A0A4R1PZ24_9FIRM</name>